<evidence type="ECO:0000256" key="2">
    <source>
        <dbReference type="SAM" id="MobiDB-lite"/>
    </source>
</evidence>
<accession>A0A699YTS3</accession>
<evidence type="ECO:0000313" key="4">
    <source>
        <dbReference type="EMBL" id="GFH09789.1"/>
    </source>
</evidence>
<reference evidence="4 5" key="1">
    <citation type="submission" date="2020-02" db="EMBL/GenBank/DDBJ databases">
        <title>Draft genome sequence of Haematococcus lacustris strain NIES-144.</title>
        <authorList>
            <person name="Morimoto D."/>
            <person name="Nakagawa S."/>
            <person name="Yoshida T."/>
            <person name="Sawayama S."/>
        </authorList>
    </citation>
    <scope>NUCLEOTIDE SEQUENCE [LARGE SCALE GENOMIC DNA]</scope>
    <source>
        <strain evidence="4 5">NIES-144</strain>
    </source>
</reference>
<dbReference type="PROSITE" id="PS50095">
    <property type="entry name" value="PLAT"/>
    <property type="match status" value="1"/>
</dbReference>
<feature type="region of interest" description="Disordered" evidence="2">
    <location>
        <begin position="202"/>
        <end position="223"/>
    </location>
</feature>
<proteinExistence type="predicted"/>
<dbReference type="InterPro" id="IPR052970">
    <property type="entry name" value="Inner_ear_hair_cell_LOXHD"/>
</dbReference>
<dbReference type="SUPFAM" id="SSF49723">
    <property type="entry name" value="Lipase/lipooxygenase domain (PLAT/LH2 domain)"/>
    <property type="match status" value="1"/>
</dbReference>
<protein>
    <recommendedName>
        <fullName evidence="3">PLAT domain-containing protein</fullName>
    </recommendedName>
</protein>
<comment type="caution">
    <text evidence="4">The sequence shown here is derived from an EMBL/GenBank/DDBJ whole genome shotgun (WGS) entry which is preliminary data.</text>
</comment>
<name>A0A699YTS3_HAELA</name>
<sequence length="223" mass="24180">MLHAGTAACCHADGGPLLRDKTCRANAVSNAYRRNHIQLPVQAMQQGKLGPERLDMPGAFDRGQGDVFHMEGADLGRLTKLVVRSDGSGSRPLWHLSHILVYPSDSLASSAAAAVYFPCQQWFDKEKGMTKELFPAQRELDIPKVSSTTFPHKPRNWSAPSAHLTCHRSLTLTASLPRLPRLSSLLPVHSGPLICPTSCIPQGSRSAGQPSFRIHPPPSPTAP</sequence>
<dbReference type="InterPro" id="IPR001024">
    <property type="entry name" value="PLAT/LH2_dom"/>
</dbReference>
<dbReference type="AlphaFoldDB" id="A0A699YTS3"/>
<dbReference type="Gene3D" id="2.60.60.20">
    <property type="entry name" value="PLAT/LH2 domain"/>
    <property type="match status" value="1"/>
</dbReference>
<dbReference type="PANTHER" id="PTHR45901">
    <property type="entry name" value="PROTEIN CBG12474"/>
    <property type="match status" value="1"/>
</dbReference>
<evidence type="ECO:0000313" key="5">
    <source>
        <dbReference type="Proteomes" id="UP000485058"/>
    </source>
</evidence>
<evidence type="ECO:0000259" key="3">
    <source>
        <dbReference type="PROSITE" id="PS50095"/>
    </source>
</evidence>
<comment type="caution">
    <text evidence="1">Lacks conserved residue(s) required for the propagation of feature annotation.</text>
</comment>
<gene>
    <name evidence="4" type="ORF">HaLaN_04998</name>
</gene>
<keyword evidence="5" id="KW-1185">Reference proteome</keyword>
<dbReference type="PANTHER" id="PTHR45901:SF3">
    <property type="entry name" value="LIPOXYGENASE HOMOLOGY DOMAIN-CONTAINING PROTEIN 1"/>
    <property type="match status" value="1"/>
</dbReference>
<dbReference type="Proteomes" id="UP000485058">
    <property type="component" value="Unassembled WGS sequence"/>
</dbReference>
<dbReference type="InterPro" id="IPR036392">
    <property type="entry name" value="PLAT/LH2_dom_sf"/>
</dbReference>
<feature type="domain" description="PLAT" evidence="3">
    <location>
        <begin position="1"/>
        <end position="137"/>
    </location>
</feature>
<dbReference type="Pfam" id="PF01477">
    <property type="entry name" value="PLAT"/>
    <property type="match status" value="1"/>
</dbReference>
<evidence type="ECO:0000256" key="1">
    <source>
        <dbReference type="PROSITE-ProRule" id="PRU00152"/>
    </source>
</evidence>
<organism evidence="4 5">
    <name type="scientific">Haematococcus lacustris</name>
    <name type="common">Green alga</name>
    <name type="synonym">Haematococcus pluvialis</name>
    <dbReference type="NCBI Taxonomy" id="44745"/>
    <lineage>
        <taxon>Eukaryota</taxon>
        <taxon>Viridiplantae</taxon>
        <taxon>Chlorophyta</taxon>
        <taxon>core chlorophytes</taxon>
        <taxon>Chlorophyceae</taxon>
        <taxon>CS clade</taxon>
        <taxon>Chlamydomonadales</taxon>
        <taxon>Haematococcaceae</taxon>
        <taxon>Haematococcus</taxon>
    </lineage>
</organism>
<dbReference type="EMBL" id="BLLF01000263">
    <property type="protein sequence ID" value="GFH09789.1"/>
    <property type="molecule type" value="Genomic_DNA"/>
</dbReference>